<dbReference type="EMBL" id="LAIR01000002">
    <property type="protein sequence ID" value="KNX37182.1"/>
    <property type="molecule type" value="Genomic_DNA"/>
</dbReference>
<evidence type="ECO:0000313" key="1">
    <source>
        <dbReference type="EMBL" id="KNX37182.1"/>
    </source>
</evidence>
<protein>
    <submittedName>
        <fullName evidence="1">Uncharacterized protein</fullName>
    </submittedName>
</protein>
<keyword evidence="2" id="KW-1185">Reference proteome</keyword>
<gene>
    <name evidence="1" type="ORF">VV01_08540</name>
</gene>
<reference evidence="2" key="1">
    <citation type="submission" date="2015-03" db="EMBL/GenBank/DDBJ databases">
        <title>Luteipulveratus halotolerans sp. nov., a novel actinobacterium (Dermacoccaceae) from Sarawak, Malaysia.</title>
        <authorList>
            <person name="Juboi H."/>
            <person name="Basik A."/>
            <person name="Shamsul S.S."/>
            <person name="Arnold P."/>
            <person name="Schmitt E.K."/>
            <person name="Sanglier J.-J."/>
            <person name="Yeo T."/>
        </authorList>
    </citation>
    <scope>NUCLEOTIDE SEQUENCE [LARGE SCALE GENOMIC DNA]</scope>
    <source>
        <strain evidence="2">C296001</strain>
    </source>
</reference>
<name>A0A0L6CH95_9MICO</name>
<organism evidence="1 2">
    <name type="scientific">Luteipulveratus halotolerans</name>
    <dbReference type="NCBI Taxonomy" id="1631356"/>
    <lineage>
        <taxon>Bacteria</taxon>
        <taxon>Bacillati</taxon>
        <taxon>Actinomycetota</taxon>
        <taxon>Actinomycetes</taxon>
        <taxon>Micrococcales</taxon>
        <taxon>Dermacoccaceae</taxon>
        <taxon>Luteipulveratus</taxon>
    </lineage>
</organism>
<proteinExistence type="predicted"/>
<evidence type="ECO:0000313" key="2">
    <source>
        <dbReference type="Proteomes" id="UP000037397"/>
    </source>
</evidence>
<accession>A0A0L6CH95</accession>
<dbReference type="Proteomes" id="UP000037397">
    <property type="component" value="Unassembled WGS sequence"/>
</dbReference>
<sequence>MVRVVMAEADTRPDRRFSPATDVVPSAVRLVELPVVRALVVVTPALSALVVTEAVRLVLVSPGWVVQASEL</sequence>
<comment type="caution">
    <text evidence="1">The sequence shown here is derived from an EMBL/GenBank/DDBJ whole genome shotgun (WGS) entry which is preliminary data.</text>
</comment>
<dbReference type="AlphaFoldDB" id="A0A0L6CH95"/>